<name>A0A1I8I052_9PLAT</name>
<feature type="compositionally biased region" description="Basic and acidic residues" evidence="2">
    <location>
        <begin position="545"/>
        <end position="555"/>
    </location>
</feature>
<feature type="region of interest" description="Disordered" evidence="2">
    <location>
        <begin position="523"/>
        <end position="599"/>
    </location>
</feature>
<feature type="coiled-coil region" evidence="1">
    <location>
        <begin position="340"/>
        <end position="437"/>
    </location>
</feature>
<protein>
    <submittedName>
        <fullName evidence="4">DUF4201 domain-containing protein</fullName>
    </submittedName>
</protein>
<evidence type="ECO:0000256" key="2">
    <source>
        <dbReference type="SAM" id="MobiDB-lite"/>
    </source>
</evidence>
<keyword evidence="3" id="KW-1185">Reference proteome</keyword>
<accession>A0A1I8I052</accession>
<feature type="region of interest" description="Disordered" evidence="2">
    <location>
        <begin position="662"/>
        <end position="683"/>
    </location>
</feature>
<feature type="compositionally biased region" description="Acidic residues" evidence="2">
    <location>
        <begin position="198"/>
        <end position="207"/>
    </location>
</feature>
<evidence type="ECO:0000313" key="3">
    <source>
        <dbReference type="Proteomes" id="UP000095280"/>
    </source>
</evidence>
<organism evidence="3 4">
    <name type="scientific">Macrostomum lignano</name>
    <dbReference type="NCBI Taxonomy" id="282301"/>
    <lineage>
        <taxon>Eukaryota</taxon>
        <taxon>Metazoa</taxon>
        <taxon>Spiralia</taxon>
        <taxon>Lophotrochozoa</taxon>
        <taxon>Platyhelminthes</taxon>
        <taxon>Rhabditophora</taxon>
        <taxon>Macrostomorpha</taxon>
        <taxon>Macrostomida</taxon>
        <taxon>Macrostomidae</taxon>
        <taxon>Macrostomum</taxon>
    </lineage>
</organism>
<feature type="compositionally biased region" description="Polar residues" evidence="2">
    <location>
        <begin position="527"/>
        <end position="541"/>
    </location>
</feature>
<feature type="region of interest" description="Disordered" evidence="2">
    <location>
        <begin position="69"/>
        <end position="110"/>
    </location>
</feature>
<feature type="compositionally biased region" description="Basic and acidic residues" evidence="2">
    <location>
        <begin position="79"/>
        <end position="89"/>
    </location>
</feature>
<feature type="compositionally biased region" description="Low complexity" evidence="2">
    <location>
        <begin position="91"/>
        <end position="102"/>
    </location>
</feature>
<proteinExistence type="predicted"/>
<dbReference type="Proteomes" id="UP000095280">
    <property type="component" value="Unplaced"/>
</dbReference>
<dbReference type="AlphaFoldDB" id="A0A1I8I052"/>
<evidence type="ECO:0000256" key="1">
    <source>
        <dbReference type="SAM" id="Coils"/>
    </source>
</evidence>
<sequence>MEVDMIEDNAELEQLYSELDGIDTFAGRVQLLLGHELTPNDKNARDNTDKQIEAFEKLVNHAVSRFSVERTRRMLSHRPATEGESRDPRPAAQQQAQQSQQQHSTSNLDSVQRLRDSLMRLKRRSQKSQSETALANQAETFLRDLQYMRHLKRYFDERIYSTLYRFYYDPSDLLIDEANDDGGDGSSAFFLTQQQMRDDDEEDEEAETDQKQQSNRDKQAAGSNSHRKGAATAGGSGFRYGLDLEQLTDREQLAYAVEQLYDINARWGSIVNTEGPIDPALFDADSEVEMRGLPPSDPVYILLRATPDLFVKCQKSLQLARLWWQQASRIYGGRDAPAPIANYREKMTALMRHIEQKERDIRRQEHSVNIHQADLQFLEAREKRVADMYGDSESLEKHKNELGERYKAKIEQRKDLMERLENTIKNTQRYRELEEELKAMEPVMIDLYRELKLLEYSLDIKQSQFSLELEVKSSFVIYSETSRVNLEKANQLLTRLRAEKRKLERRYTLMKTNQDRMHEILGRVQGPTEQSQRPGTHQTYTIRRLTQDEEKDLRNSQETSKAYVVATPPQQPQQQQQKQQSKTQHDKDPTSDPRRLTPSSRVSIRLVAKQHHVHAGAGVVFNIRQPAAHAVKRLPIGDVGSEQPPVDPCLLVRVAVRSGTCRRRSRSPRPSELPTPQTEWRAA</sequence>
<reference evidence="4" key="1">
    <citation type="submission" date="2016-11" db="UniProtKB">
        <authorList>
            <consortium name="WormBaseParasite"/>
        </authorList>
    </citation>
    <scope>IDENTIFICATION</scope>
</reference>
<feature type="compositionally biased region" description="Basic and acidic residues" evidence="2">
    <location>
        <begin position="208"/>
        <end position="219"/>
    </location>
</feature>
<keyword evidence="1" id="KW-0175">Coiled coil</keyword>
<feature type="coiled-coil region" evidence="1">
    <location>
        <begin position="486"/>
        <end position="513"/>
    </location>
</feature>
<feature type="compositionally biased region" description="Polar residues" evidence="2">
    <location>
        <begin position="674"/>
        <end position="683"/>
    </location>
</feature>
<dbReference type="WBParaSite" id="maker-uti_cns_0008879-snap-gene-0.7-mRNA-1">
    <property type="protein sequence ID" value="maker-uti_cns_0008879-snap-gene-0.7-mRNA-1"/>
    <property type="gene ID" value="maker-uti_cns_0008879-snap-gene-0.7"/>
</dbReference>
<feature type="region of interest" description="Disordered" evidence="2">
    <location>
        <begin position="195"/>
        <end position="232"/>
    </location>
</feature>
<feature type="compositionally biased region" description="Basic and acidic residues" evidence="2">
    <location>
        <begin position="583"/>
        <end position="595"/>
    </location>
</feature>
<evidence type="ECO:0000313" key="4">
    <source>
        <dbReference type="WBParaSite" id="maker-uti_cns_0008879-snap-gene-0.7-mRNA-1"/>
    </source>
</evidence>